<dbReference type="GO" id="GO:0003700">
    <property type="term" value="F:DNA-binding transcription factor activity"/>
    <property type="evidence" value="ECO:0007669"/>
    <property type="project" value="TreeGrafter"/>
</dbReference>
<keyword evidence="2 4" id="KW-0238">DNA-binding</keyword>
<evidence type="ECO:0000256" key="5">
    <source>
        <dbReference type="SAM" id="MobiDB-lite"/>
    </source>
</evidence>
<proteinExistence type="predicted"/>
<gene>
    <name evidence="7" type="ORF">GFD25_03350</name>
</gene>
<dbReference type="SUPFAM" id="SSF48498">
    <property type="entry name" value="Tetracyclin repressor-like, C-terminal domain"/>
    <property type="match status" value="1"/>
</dbReference>
<evidence type="ECO:0000256" key="1">
    <source>
        <dbReference type="ARBA" id="ARBA00023015"/>
    </source>
</evidence>
<dbReference type="InterPro" id="IPR036271">
    <property type="entry name" value="Tet_transcr_reg_TetR-rel_C_sf"/>
</dbReference>
<dbReference type="Gene3D" id="1.10.357.10">
    <property type="entry name" value="Tetracycline Repressor, domain 2"/>
    <property type="match status" value="1"/>
</dbReference>
<dbReference type="InterPro" id="IPR009057">
    <property type="entry name" value="Homeodomain-like_sf"/>
</dbReference>
<evidence type="ECO:0000256" key="2">
    <source>
        <dbReference type="ARBA" id="ARBA00023125"/>
    </source>
</evidence>
<evidence type="ECO:0000313" key="8">
    <source>
        <dbReference type="Proteomes" id="UP000469194"/>
    </source>
</evidence>
<dbReference type="SUPFAM" id="SSF46689">
    <property type="entry name" value="Homeodomain-like"/>
    <property type="match status" value="1"/>
</dbReference>
<dbReference type="EMBL" id="WHZW01000006">
    <property type="protein sequence ID" value="NEG89060.1"/>
    <property type="molecule type" value="Genomic_DNA"/>
</dbReference>
<sequence>MTDSSHATACPPRAARTREATDRKIAQATLDILMSEGIGAMTIEEVSRRSGVAKTTIYRRYRNTDDLLRHLQIEAVSLPEFGQLETTREGLRTLLERVAASFNDEIGLKAVGVVLSTSNQAVHGLARQILDPAQQRFAQFIARGVESGAFRADVDARFLFGTTLGSMLAAKALAPDAAADWPERMTALLWPALER</sequence>
<evidence type="ECO:0000259" key="6">
    <source>
        <dbReference type="PROSITE" id="PS50977"/>
    </source>
</evidence>
<reference evidence="7 8" key="1">
    <citation type="submission" date="2019-10" db="EMBL/GenBank/DDBJ databases">
        <title>Bifidobacterium from non-human primates.</title>
        <authorList>
            <person name="Modesto M."/>
        </authorList>
    </citation>
    <scope>NUCLEOTIDE SEQUENCE [LARGE SCALE GENOMIC DNA]</scope>
    <source>
        <strain evidence="7 8">TRE17</strain>
    </source>
</reference>
<evidence type="ECO:0000256" key="3">
    <source>
        <dbReference type="ARBA" id="ARBA00023163"/>
    </source>
</evidence>
<evidence type="ECO:0000313" key="7">
    <source>
        <dbReference type="EMBL" id="NEG89060.1"/>
    </source>
</evidence>
<keyword evidence="1" id="KW-0805">Transcription regulation</keyword>
<comment type="caution">
    <text evidence="7">The sequence shown here is derived from an EMBL/GenBank/DDBJ whole genome shotgun (WGS) entry which is preliminary data.</text>
</comment>
<dbReference type="InterPro" id="IPR050109">
    <property type="entry name" value="HTH-type_TetR-like_transc_reg"/>
</dbReference>
<dbReference type="Proteomes" id="UP000469194">
    <property type="component" value="Unassembled WGS sequence"/>
</dbReference>
<accession>A0A6N9Z3Q8</accession>
<organism evidence="7 8">
    <name type="scientific">Bifidobacterium aerophilum</name>
    <dbReference type="NCBI Taxonomy" id="1798155"/>
    <lineage>
        <taxon>Bacteria</taxon>
        <taxon>Bacillati</taxon>
        <taxon>Actinomycetota</taxon>
        <taxon>Actinomycetes</taxon>
        <taxon>Bifidobacteriales</taxon>
        <taxon>Bifidobacteriaceae</taxon>
        <taxon>Bifidobacterium</taxon>
    </lineage>
</organism>
<evidence type="ECO:0000256" key="4">
    <source>
        <dbReference type="PROSITE-ProRule" id="PRU00335"/>
    </source>
</evidence>
<dbReference type="PROSITE" id="PS50977">
    <property type="entry name" value="HTH_TETR_2"/>
    <property type="match status" value="1"/>
</dbReference>
<feature type="region of interest" description="Disordered" evidence="5">
    <location>
        <begin position="1"/>
        <end position="21"/>
    </location>
</feature>
<dbReference type="AlphaFoldDB" id="A0A6N9Z3Q8"/>
<name>A0A6N9Z3Q8_9BIFI</name>
<feature type="domain" description="HTH tetR-type" evidence="6">
    <location>
        <begin position="19"/>
        <end position="79"/>
    </location>
</feature>
<feature type="DNA-binding region" description="H-T-H motif" evidence="4">
    <location>
        <begin position="42"/>
        <end position="61"/>
    </location>
</feature>
<dbReference type="PANTHER" id="PTHR30055:SF234">
    <property type="entry name" value="HTH-TYPE TRANSCRIPTIONAL REGULATOR BETI"/>
    <property type="match status" value="1"/>
</dbReference>
<keyword evidence="8" id="KW-1185">Reference proteome</keyword>
<dbReference type="Gene3D" id="1.10.10.60">
    <property type="entry name" value="Homeodomain-like"/>
    <property type="match status" value="1"/>
</dbReference>
<dbReference type="Pfam" id="PF00440">
    <property type="entry name" value="TetR_N"/>
    <property type="match status" value="1"/>
</dbReference>
<dbReference type="PANTHER" id="PTHR30055">
    <property type="entry name" value="HTH-TYPE TRANSCRIPTIONAL REGULATOR RUTR"/>
    <property type="match status" value="1"/>
</dbReference>
<protein>
    <submittedName>
        <fullName evidence="7">TetR family transcriptional regulator</fullName>
    </submittedName>
</protein>
<dbReference type="RefSeq" id="WP_163230006.1">
    <property type="nucleotide sequence ID" value="NZ_WHZW01000006.1"/>
</dbReference>
<keyword evidence="3" id="KW-0804">Transcription</keyword>
<dbReference type="InterPro" id="IPR001647">
    <property type="entry name" value="HTH_TetR"/>
</dbReference>
<dbReference type="GO" id="GO:0000976">
    <property type="term" value="F:transcription cis-regulatory region binding"/>
    <property type="evidence" value="ECO:0007669"/>
    <property type="project" value="TreeGrafter"/>
</dbReference>